<protein>
    <recommendedName>
        <fullName evidence="3">DUF1795 domain-containing protein</fullName>
    </recommendedName>
</protein>
<dbReference type="Proteomes" id="UP000315399">
    <property type="component" value="Unassembled WGS sequence"/>
</dbReference>
<evidence type="ECO:0000313" key="1">
    <source>
        <dbReference type="EMBL" id="TDA39115.1"/>
    </source>
</evidence>
<dbReference type="AlphaFoldDB" id="A0A523BDX4"/>
<name>A0A523BDX4_9CREN</name>
<organism evidence="1 2">
    <name type="scientific">Thermoproteota archaeon</name>
    <dbReference type="NCBI Taxonomy" id="2056631"/>
    <lineage>
        <taxon>Archaea</taxon>
        <taxon>Thermoproteota</taxon>
    </lineage>
</organism>
<reference evidence="1 2" key="1">
    <citation type="journal article" date="2019" name="Nat. Microbiol.">
        <title>Expanding anaerobic alkane metabolism in the domain of Archaea.</title>
        <authorList>
            <person name="Wang Y."/>
            <person name="Wegener G."/>
            <person name="Hou J."/>
            <person name="Wang F."/>
            <person name="Xiao X."/>
        </authorList>
    </citation>
    <scope>NUCLEOTIDE SEQUENCE [LARGE SCALE GENOMIC DNA]</scope>
    <source>
        <strain evidence="1">WYZ-LMO10</strain>
    </source>
</reference>
<dbReference type="EMBL" id="QNVH01000021">
    <property type="protein sequence ID" value="TDA39115.1"/>
    <property type="molecule type" value="Genomic_DNA"/>
</dbReference>
<evidence type="ECO:0008006" key="3">
    <source>
        <dbReference type="Google" id="ProtNLM"/>
    </source>
</evidence>
<proteinExistence type="predicted"/>
<accession>A0A523BDX4</accession>
<comment type="caution">
    <text evidence="1">The sequence shown here is derived from an EMBL/GenBank/DDBJ whole genome shotgun (WGS) entry which is preliminary data.</text>
</comment>
<dbReference type="Gene3D" id="3.40.1000.10">
    <property type="entry name" value="Mog1/PsbP, alpha/beta/alpha sandwich"/>
    <property type="match status" value="1"/>
</dbReference>
<gene>
    <name evidence="1" type="ORF">DSO08_02970</name>
</gene>
<sequence>MRFALYDFEMQVPNDWKLSIDRKSQYGAGIMSFSTPHGSTLDIIWENLEKHRSKSPTVEDFLNNYIEEMKKNKNVKSIDFTKESPTRTEEHESLPHEFTYVYKQPFSKTVSMKIVSKCLYCLHSNRFIIVYSRFDPKKENPDEPVIRDAIKSFDCHCTKNTKP</sequence>
<evidence type="ECO:0000313" key="2">
    <source>
        <dbReference type="Proteomes" id="UP000315399"/>
    </source>
</evidence>